<evidence type="ECO:0000313" key="1">
    <source>
        <dbReference type="EMBL" id="KAF7838923.1"/>
    </source>
</evidence>
<name>A0A834X637_9FABA</name>
<gene>
    <name evidence="1" type="ORF">G2W53_007405</name>
</gene>
<organism evidence="1 2">
    <name type="scientific">Senna tora</name>
    <dbReference type="NCBI Taxonomy" id="362788"/>
    <lineage>
        <taxon>Eukaryota</taxon>
        <taxon>Viridiplantae</taxon>
        <taxon>Streptophyta</taxon>
        <taxon>Embryophyta</taxon>
        <taxon>Tracheophyta</taxon>
        <taxon>Spermatophyta</taxon>
        <taxon>Magnoliopsida</taxon>
        <taxon>eudicotyledons</taxon>
        <taxon>Gunneridae</taxon>
        <taxon>Pentapetalae</taxon>
        <taxon>rosids</taxon>
        <taxon>fabids</taxon>
        <taxon>Fabales</taxon>
        <taxon>Fabaceae</taxon>
        <taxon>Caesalpinioideae</taxon>
        <taxon>Cassia clade</taxon>
        <taxon>Senna</taxon>
    </lineage>
</organism>
<evidence type="ECO:0000313" key="2">
    <source>
        <dbReference type="Proteomes" id="UP000634136"/>
    </source>
</evidence>
<accession>A0A834X637</accession>
<protein>
    <submittedName>
        <fullName evidence="1">Uncharacterized protein</fullName>
    </submittedName>
</protein>
<dbReference type="Proteomes" id="UP000634136">
    <property type="component" value="Unassembled WGS sequence"/>
</dbReference>
<comment type="caution">
    <text evidence="1">The sequence shown here is derived from an EMBL/GenBank/DDBJ whole genome shotgun (WGS) entry which is preliminary data.</text>
</comment>
<dbReference type="EMBL" id="JAAIUW010000003">
    <property type="protein sequence ID" value="KAF7838923.1"/>
    <property type="molecule type" value="Genomic_DNA"/>
</dbReference>
<sequence>MPLSTKSITSISGSSKDKFAVSSISAPLSYSHASPLMSHILVSPFLYSNSSHNMMKKKDAQEALEQAFEVKVQKNYALPTKTWDPMKTFVQESEKKQNLVHKKQN</sequence>
<keyword evidence="2" id="KW-1185">Reference proteome</keyword>
<dbReference type="AlphaFoldDB" id="A0A834X637"/>
<reference evidence="1" key="1">
    <citation type="submission" date="2020-09" db="EMBL/GenBank/DDBJ databases">
        <title>Genome-Enabled Discovery of Anthraquinone Biosynthesis in Senna tora.</title>
        <authorList>
            <person name="Kang S.-H."/>
            <person name="Pandey R.P."/>
            <person name="Lee C.-M."/>
            <person name="Sim J.-S."/>
            <person name="Jeong J.-T."/>
            <person name="Choi B.-S."/>
            <person name="Jung M."/>
            <person name="Ginzburg D."/>
            <person name="Zhao K."/>
            <person name="Won S.Y."/>
            <person name="Oh T.-J."/>
            <person name="Yu Y."/>
            <person name="Kim N.-H."/>
            <person name="Lee O.R."/>
            <person name="Lee T.-H."/>
            <person name="Bashyal P."/>
            <person name="Kim T.-S."/>
            <person name="Lee W.-H."/>
            <person name="Kawkins C."/>
            <person name="Kim C.-K."/>
            <person name="Kim J.S."/>
            <person name="Ahn B.O."/>
            <person name="Rhee S.Y."/>
            <person name="Sohng J.K."/>
        </authorList>
    </citation>
    <scope>NUCLEOTIDE SEQUENCE</scope>
    <source>
        <tissue evidence="1">Leaf</tissue>
    </source>
</reference>
<proteinExistence type="predicted"/>